<reference evidence="1 2" key="1">
    <citation type="submission" date="2022-01" db="EMBL/GenBank/DDBJ databases">
        <authorList>
            <person name="Xiong W."/>
            <person name="Schranz E."/>
        </authorList>
    </citation>
    <scope>NUCLEOTIDE SEQUENCE [LARGE SCALE GENOMIC DNA]</scope>
</reference>
<protein>
    <submittedName>
        <fullName evidence="1">Uncharacterized protein</fullName>
    </submittedName>
</protein>
<keyword evidence="2" id="KW-1185">Reference proteome</keyword>
<organism evidence="1 2">
    <name type="scientific">Lactuca virosa</name>
    <dbReference type="NCBI Taxonomy" id="75947"/>
    <lineage>
        <taxon>Eukaryota</taxon>
        <taxon>Viridiplantae</taxon>
        <taxon>Streptophyta</taxon>
        <taxon>Embryophyta</taxon>
        <taxon>Tracheophyta</taxon>
        <taxon>Spermatophyta</taxon>
        <taxon>Magnoliopsida</taxon>
        <taxon>eudicotyledons</taxon>
        <taxon>Gunneridae</taxon>
        <taxon>Pentapetalae</taxon>
        <taxon>asterids</taxon>
        <taxon>campanulids</taxon>
        <taxon>Asterales</taxon>
        <taxon>Asteraceae</taxon>
        <taxon>Cichorioideae</taxon>
        <taxon>Cichorieae</taxon>
        <taxon>Lactucinae</taxon>
        <taxon>Lactuca</taxon>
    </lineage>
</organism>
<comment type="caution">
    <text evidence="1">The sequence shown here is derived from an EMBL/GenBank/DDBJ whole genome shotgun (WGS) entry which is preliminary data.</text>
</comment>
<evidence type="ECO:0000313" key="1">
    <source>
        <dbReference type="EMBL" id="CAH1427806.1"/>
    </source>
</evidence>
<name>A0AAU9ML64_9ASTR</name>
<proteinExistence type="predicted"/>
<accession>A0AAU9ML64</accession>
<dbReference type="EMBL" id="CAKMRJ010002223">
    <property type="protein sequence ID" value="CAH1427806.1"/>
    <property type="molecule type" value="Genomic_DNA"/>
</dbReference>
<gene>
    <name evidence="1" type="ORF">LVIROSA_LOCUS14783</name>
</gene>
<dbReference type="AlphaFoldDB" id="A0AAU9ML64"/>
<dbReference type="Proteomes" id="UP001157418">
    <property type="component" value="Unassembled WGS sequence"/>
</dbReference>
<sequence length="98" mass="10997">MEQTSPKKILTKDEHLRQPEKGMLKLFGTIVYHTNRGSKKSLILKVVKVQKVKECRGFADDAIDLDIHSESSNGEENVTGGSPITYLLKTFCFNKNGD</sequence>
<evidence type="ECO:0000313" key="2">
    <source>
        <dbReference type="Proteomes" id="UP001157418"/>
    </source>
</evidence>